<evidence type="ECO:0000256" key="4">
    <source>
        <dbReference type="ARBA" id="ARBA00012791"/>
    </source>
</evidence>
<dbReference type="NCBIfam" id="NF003652">
    <property type="entry name" value="PRK05286.2-5"/>
    <property type="match status" value="1"/>
</dbReference>
<dbReference type="GeneID" id="109541594"/>
<evidence type="ECO:0000256" key="11">
    <source>
        <dbReference type="ARBA" id="ARBA00022989"/>
    </source>
</evidence>
<dbReference type="EnsemblMetazoa" id="XM_019910468.1">
    <property type="protein sequence ID" value="XP_019766027.1"/>
    <property type="gene ID" value="LOC109541594"/>
</dbReference>
<evidence type="ECO:0000256" key="10">
    <source>
        <dbReference type="ARBA" id="ARBA00022946"/>
    </source>
</evidence>
<dbReference type="PROSITE" id="PS00912">
    <property type="entry name" value="DHODEHASE_2"/>
    <property type="match status" value="1"/>
</dbReference>
<keyword evidence="6 16" id="KW-0285">Flavoprotein</keyword>
<dbReference type="PANTHER" id="PTHR48109:SF4">
    <property type="entry name" value="DIHYDROOROTATE DEHYDROGENASE (QUINONE), MITOCHONDRIAL"/>
    <property type="match status" value="1"/>
</dbReference>
<organism evidence="18 19">
    <name type="scientific">Dendroctonus ponderosae</name>
    <name type="common">Mountain pine beetle</name>
    <dbReference type="NCBI Taxonomy" id="77166"/>
    <lineage>
        <taxon>Eukaryota</taxon>
        <taxon>Metazoa</taxon>
        <taxon>Ecdysozoa</taxon>
        <taxon>Arthropoda</taxon>
        <taxon>Hexapoda</taxon>
        <taxon>Insecta</taxon>
        <taxon>Pterygota</taxon>
        <taxon>Neoptera</taxon>
        <taxon>Endopterygota</taxon>
        <taxon>Coleoptera</taxon>
        <taxon>Polyphaga</taxon>
        <taxon>Cucujiformia</taxon>
        <taxon>Curculionidae</taxon>
        <taxon>Scolytinae</taxon>
        <taxon>Dendroctonus</taxon>
    </lineage>
</organism>
<dbReference type="Proteomes" id="UP000019118">
    <property type="component" value="Unassembled WGS sequence"/>
</dbReference>
<proteinExistence type="inferred from homology"/>
<dbReference type="NCBIfam" id="NF003645">
    <property type="entry name" value="PRK05286.1-2"/>
    <property type="match status" value="1"/>
</dbReference>
<keyword evidence="12 16" id="KW-0560">Oxidoreductase</keyword>
<dbReference type="Pfam" id="PF01180">
    <property type="entry name" value="DHO_dh"/>
    <property type="match status" value="1"/>
</dbReference>
<evidence type="ECO:0000256" key="1">
    <source>
        <dbReference type="ARBA" id="ARBA00004434"/>
    </source>
</evidence>
<evidence type="ECO:0000256" key="5">
    <source>
        <dbReference type="ARBA" id="ARBA00017599"/>
    </source>
</evidence>
<protein>
    <recommendedName>
        <fullName evidence="5 16">Dihydroorotate dehydrogenase (quinone), mitochondrial</fullName>
        <shortName evidence="16">DHOdehase</shortName>
        <ecNumber evidence="4 16">1.3.5.2</ecNumber>
    </recommendedName>
</protein>
<evidence type="ECO:0000256" key="16">
    <source>
        <dbReference type="RuleBase" id="RU361255"/>
    </source>
</evidence>
<dbReference type="AlphaFoldDB" id="A0AAR5PYK6"/>
<reference evidence="19" key="1">
    <citation type="journal article" date="2013" name="Genome Biol.">
        <title>Draft genome of the mountain pine beetle, Dendroctonus ponderosae Hopkins, a major forest pest.</title>
        <authorList>
            <person name="Keeling C.I."/>
            <person name="Yuen M.M."/>
            <person name="Liao N.Y."/>
            <person name="Docking T.R."/>
            <person name="Chan S.K."/>
            <person name="Taylor G.A."/>
            <person name="Palmquist D.L."/>
            <person name="Jackman S.D."/>
            <person name="Nguyen A."/>
            <person name="Li M."/>
            <person name="Henderson H."/>
            <person name="Janes J.K."/>
            <person name="Zhao Y."/>
            <person name="Pandoh P."/>
            <person name="Moore R."/>
            <person name="Sperling F.A."/>
            <person name="Huber D.P."/>
            <person name="Birol I."/>
            <person name="Jones S.J."/>
            <person name="Bohlmann J."/>
        </authorList>
    </citation>
    <scope>NUCLEOTIDE SEQUENCE</scope>
</reference>
<dbReference type="GO" id="GO:0006207">
    <property type="term" value="P:'de novo' pyrimidine nucleobase biosynthetic process"/>
    <property type="evidence" value="ECO:0007669"/>
    <property type="project" value="InterPro"/>
</dbReference>
<evidence type="ECO:0000259" key="17">
    <source>
        <dbReference type="Pfam" id="PF01180"/>
    </source>
</evidence>
<dbReference type="PROSITE" id="PS00911">
    <property type="entry name" value="DHODEHASE_1"/>
    <property type="match status" value="1"/>
</dbReference>
<dbReference type="KEGG" id="dpa:109541594"/>
<keyword evidence="8" id="KW-0812">Transmembrane</keyword>
<dbReference type="SUPFAM" id="SSF51395">
    <property type="entry name" value="FMN-linked oxidoreductases"/>
    <property type="match status" value="1"/>
</dbReference>
<evidence type="ECO:0000256" key="9">
    <source>
        <dbReference type="ARBA" id="ARBA00022792"/>
    </source>
</evidence>
<dbReference type="GO" id="GO:0005743">
    <property type="term" value="C:mitochondrial inner membrane"/>
    <property type="evidence" value="ECO:0007669"/>
    <property type="project" value="UniProtKB-SubCell"/>
</dbReference>
<evidence type="ECO:0000313" key="19">
    <source>
        <dbReference type="Proteomes" id="UP000019118"/>
    </source>
</evidence>
<dbReference type="Gene3D" id="3.20.20.70">
    <property type="entry name" value="Aldolase class I"/>
    <property type="match status" value="1"/>
</dbReference>
<comment type="pathway">
    <text evidence="2 16">Pyrimidine metabolism; UMP biosynthesis via de novo pathway; orotate from (S)-dihydroorotate (quinone route): step 1/1.</text>
</comment>
<comment type="catalytic activity">
    <reaction evidence="15 16">
        <text>(S)-dihydroorotate + a quinone = orotate + a quinol</text>
        <dbReference type="Rhea" id="RHEA:30187"/>
        <dbReference type="ChEBI" id="CHEBI:24646"/>
        <dbReference type="ChEBI" id="CHEBI:30839"/>
        <dbReference type="ChEBI" id="CHEBI:30864"/>
        <dbReference type="ChEBI" id="CHEBI:132124"/>
        <dbReference type="EC" id="1.3.5.2"/>
    </reaction>
</comment>
<evidence type="ECO:0000256" key="7">
    <source>
        <dbReference type="ARBA" id="ARBA00022643"/>
    </source>
</evidence>
<keyword evidence="10" id="KW-0809">Transit peptide</keyword>
<dbReference type="GO" id="GO:0009220">
    <property type="term" value="P:pyrimidine ribonucleotide biosynthetic process"/>
    <property type="evidence" value="ECO:0007669"/>
    <property type="project" value="TreeGrafter"/>
</dbReference>
<evidence type="ECO:0000256" key="3">
    <source>
        <dbReference type="ARBA" id="ARBA00005359"/>
    </source>
</evidence>
<dbReference type="CTD" id="41022"/>
<keyword evidence="9 16" id="KW-0999">Mitochondrion inner membrane</keyword>
<dbReference type="GO" id="GO:0106430">
    <property type="term" value="F:dihydroorotate dehydrogenase (quinone) activity"/>
    <property type="evidence" value="ECO:0007669"/>
    <property type="project" value="UniProtKB-EC"/>
</dbReference>
<keyword evidence="14" id="KW-0472">Membrane</keyword>
<dbReference type="NCBIfam" id="TIGR01036">
    <property type="entry name" value="pyrD_sub2"/>
    <property type="match status" value="1"/>
</dbReference>
<evidence type="ECO:0000256" key="6">
    <source>
        <dbReference type="ARBA" id="ARBA00022630"/>
    </source>
</evidence>
<evidence type="ECO:0000256" key="13">
    <source>
        <dbReference type="ARBA" id="ARBA00023128"/>
    </source>
</evidence>
<keyword evidence="11" id="KW-1133">Transmembrane helix</keyword>
<keyword evidence="13 16" id="KW-0496">Mitochondrion</keyword>
<dbReference type="InterPro" id="IPR050074">
    <property type="entry name" value="DHO_dehydrogenase"/>
</dbReference>
<evidence type="ECO:0000256" key="15">
    <source>
        <dbReference type="ARBA" id="ARBA00048639"/>
    </source>
</evidence>
<evidence type="ECO:0000313" key="18">
    <source>
        <dbReference type="EnsemblMetazoa" id="XP_019766027.1"/>
    </source>
</evidence>
<feature type="domain" description="Dihydroorotate dehydrogenase catalytic" evidence="17">
    <location>
        <begin position="68"/>
        <end position="362"/>
    </location>
</feature>
<evidence type="ECO:0000256" key="12">
    <source>
        <dbReference type="ARBA" id="ARBA00023002"/>
    </source>
</evidence>
<dbReference type="InterPro" id="IPR013785">
    <property type="entry name" value="Aldolase_TIM"/>
</dbReference>
<comment type="cofactor">
    <cofactor evidence="16">
        <name>FMN</name>
        <dbReference type="ChEBI" id="CHEBI:58210"/>
    </cofactor>
    <text evidence="16">Binds 1 FMN per subunit.</text>
</comment>
<name>A0AAR5PYK6_DENPD</name>
<keyword evidence="7 16" id="KW-0288">FMN</keyword>
<evidence type="ECO:0000256" key="14">
    <source>
        <dbReference type="ARBA" id="ARBA00023136"/>
    </source>
</evidence>
<dbReference type="FunFam" id="3.20.20.70:FF:000066">
    <property type="entry name" value="Dihydroorotate dehydrogenase (quinone), mitochondrial"/>
    <property type="match status" value="1"/>
</dbReference>
<dbReference type="EC" id="1.3.5.2" evidence="4 16"/>
<dbReference type="InterPro" id="IPR005720">
    <property type="entry name" value="Dihydroorotate_DH_cat"/>
</dbReference>
<dbReference type="InterPro" id="IPR001295">
    <property type="entry name" value="Dihydroorotate_DH_CS"/>
</dbReference>
<sequence length="379" mass="41604">MRSLLYVSASAIGIYAGVCIYKRNEKFYKDVLMPLVHLLDPEQAHKLAVFVSHHRLIPKSQQKDSEILKVTVFGKEFPNPIGIAAGFDKDGKAIMGLKDIGFGFVEIGSVTPHPQPGNEKPRVFRLPLDMAIINRYGFNSDGHDEVRTRITNAKADPEVPLIGVNLGKNKTSDDPVKDYVDGINTFGSVCDYLVVNISSPNTPNLRKLQNKDNLKHLLRAVVEARNTLNVNPKPPLLLKLAPDLRSEEKKDISDIIKLNECKVDGLIVCNTTIERPSLKSKHSNEVGGLSGAPLKESSTQMIMEMRKLTKGMTIIGVGGIATGQDAYEKIKAGASLVQIYSSLVYEGPPLVSKIKSELEELLQKHGYKSISEAIGANIK</sequence>
<keyword evidence="19" id="KW-1185">Reference proteome</keyword>
<reference evidence="18" key="2">
    <citation type="submission" date="2024-08" db="UniProtKB">
        <authorList>
            <consortium name="EnsemblMetazoa"/>
        </authorList>
    </citation>
    <scope>IDENTIFICATION</scope>
</reference>
<comment type="similarity">
    <text evidence="3 16">Belongs to the dihydroorotate dehydrogenase family. Type 2 subfamily.</text>
</comment>
<evidence type="ECO:0000256" key="8">
    <source>
        <dbReference type="ARBA" id="ARBA00022692"/>
    </source>
</evidence>
<evidence type="ECO:0000256" key="2">
    <source>
        <dbReference type="ARBA" id="ARBA00005161"/>
    </source>
</evidence>
<dbReference type="PANTHER" id="PTHR48109">
    <property type="entry name" value="DIHYDROOROTATE DEHYDROGENASE (QUINONE), MITOCHONDRIAL-RELATED"/>
    <property type="match status" value="1"/>
</dbReference>
<comment type="subcellular location">
    <subcellularLocation>
        <location evidence="1 16">Mitochondrion inner membrane</location>
        <topology evidence="1 16">Single-pass membrane protein</topology>
    </subcellularLocation>
</comment>
<dbReference type="InterPro" id="IPR005719">
    <property type="entry name" value="Dihydroorotate_DH_2"/>
</dbReference>
<accession>A0AAR5PYK6</accession>
<dbReference type="CDD" id="cd04738">
    <property type="entry name" value="DHOD_2_like"/>
    <property type="match status" value="1"/>
</dbReference>